<gene>
    <name evidence="1" type="ORF">OUZ56_002368</name>
</gene>
<keyword evidence="2" id="KW-1185">Reference proteome</keyword>
<sequence length="111" mass="12329">MFCFYSDMESNLYFTACLADAQPLSHKSHNLSYCFALSFSVIILFNGNFQDYKYNQLQSTTTVPQLVVISWLVVTGCSLQAAIKVGLTSLMEKWEGFKFGFIVGGALTTAV</sequence>
<protein>
    <submittedName>
        <fullName evidence="1">Uncharacterized protein</fullName>
    </submittedName>
</protein>
<evidence type="ECO:0000313" key="2">
    <source>
        <dbReference type="Proteomes" id="UP001234178"/>
    </source>
</evidence>
<reference evidence="1 2" key="1">
    <citation type="journal article" date="2023" name="Nucleic Acids Res.">
        <title>The hologenome of Daphnia magna reveals possible DNA methylation and microbiome-mediated evolution of the host genome.</title>
        <authorList>
            <person name="Chaturvedi A."/>
            <person name="Li X."/>
            <person name="Dhandapani V."/>
            <person name="Marshall H."/>
            <person name="Kissane S."/>
            <person name="Cuenca-Cambronero M."/>
            <person name="Asole G."/>
            <person name="Calvet F."/>
            <person name="Ruiz-Romero M."/>
            <person name="Marangio P."/>
            <person name="Guigo R."/>
            <person name="Rago D."/>
            <person name="Mirbahai L."/>
            <person name="Eastwood N."/>
            <person name="Colbourne J.K."/>
            <person name="Zhou J."/>
            <person name="Mallon E."/>
            <person name="Orsini L."/>
        </authorList>
    </citation>
    <scope>NUCLEOTIDE SEQUENCE [LARGE SCALE GENOMIC DNA]</scope>
    <source>
        <strain evidence="1">LRV0_1</strain>
    </source>
</reference>
<organism evidence="1 2">
    <name type="scientific">Daphnia magna</name>
    <dbReference type="NCBI Taxonomy" id="35525"/>
    <lineage>
        <taxon>Eukaryota</taxon>
        <taxon>Metazoa</taxon>
        <taxon>Ecdysozoa</taxon>
        <taxon>Arthropoda</taxon>
        <taxon>Crustacea</taxon>
        <taxon>Branchiopoda</taxon>
        <taxon>Diplostraca</taxon>
        <taxon>Cladocera</taxon>
        <taxon>Anomopoda</taxon>
        <taxon>Daphniidae</taxon>
        <taxon>Daphnia</taxon>
    </lineage>
</organism>
<proteinExistence type="predicted"/>
<evidence type="ECO:0000313" key="1">
    <source>
        <dbReference type="EMBL" id="KAK4020384.1"/>
    </source>
</evidence>
<dbReference type="EMBL" id="JAOYFB010000036">
    <property type="protein sequence ID" value="KAK4020384.1"/>
    <property type="molecule type" value="Genomic_DNA"/>
</dbReference>
<name>A0ABR0A5R2_9CRUS</name>
<dbReference type="Proteomes" id="UP001234178">
    <property type="component" value="Unassembled WGS sequence"/>
</dbReference>
<accession>A0ABR0A5R2</accession>
<comment type="caution">
    <text evidence="1">The sequence shown here is derived from an EMBL/GenBank/DDBJ whole genome shotgun (WGS) entry which is preliminary data.</text>
</comment>